<dbReference type="EMBL" id="JADGJW010000911">
    <property type="protein sequence ID" value="KAJ3210021.1"/>
    <property type="molecule type" value="Genomic_DNA"/>
</dbReference>
<comment type="subcellular location">
    <subcellularLocation>
        <location evidence="1">Endomembrane system</location>
        <topology evidence="1">Multi-pass membrane protein</topology>
    </subcellularLocation>
</comment>
<evidence type="ECO:0000256" key="6">
    <source>
        <dbReference type="SAM" id="Phobius"/>
    </source>
</evidence>
<evidence type="ECO:0008006" key="9">
    <source>
        <dbReference type="Google" id="ProtNLM"/>
    </source>
</evidence>
<dbReference type="InterPro" id="IPR008217">
    <property type="entry name" value="Ccc1_fam"/>
</dbReference>
<organism evidence="7 8">
    <name type="scientific">Clydaea vesicula</name>
    <dbReference type="NCBI Taxonomy" id="447962"/>
    <lineage>
        <taxon>Eukaryota</taxon>
        <taxon>Fungi</taxon>
        <taxon>Fungi incertae sedis</taxon>
        <taxon>Chytridiomycota</taxon>
        <taxon>Chytridiomycota incertae sedis</taxon>
        <taxon>Chytridiomycetes</taxon>
        <taxon>Lobulomycetales</taxon>
        <taxon>Lobulomycetaceae</taxon>
        <taxon>Clydaea</taxon>
    </lineage>
</organism>
<keyword evidence="3 6" id="KW-0812">Transmembrane</keyword>
<keyword evidence="4 6" id="KW-1133">Transmembrane helix</keyword>
<comment type="similarity">
    <text evidence="2">Belongs to the CCC1 family.</text>
</comment>
<proteinExistence type="inferred from homology"/>
<feature type="transmembrane region" description="Helical" evidence="6">
    <location>
        <begin position="245"/>
        <end position="267"/>
    </location>
</feature>
<evidence type="ECO:0000256" key="3">
    <source>
        <dbReference type="ARBA" id="ARBA00022692"/>
    </source>
</evidence>
<name>A0AAD5TYU9_9FUNG</name>
<accession>A0AAD5TYU9</accession>
<evidence type="ECO:0000256" key="2">
    <source>
        <dbReference type="ARBA" id="ARBA00007049"/>
    </source>
</evidence>
<dbReference type="AlphaFoldDB" id="A0AAD5TYU9"/>
<evidence type="ECO:0000256" key="5">
    <source>
        <dbReference type="ARBA" id="ARBA00023136"/>
    </source>
</evidence>
<evidence type="ECO:0000313" key="7">
    <source>
        <dbReference type="EMBL" id="KAJ3210021.1"/>
    </source>
</evidence>
<protein>
    <recommendedName>
        <fullName evidence="9">DUF125-domain-containing protein</fullName>
    </recommendedName>
</protein>
<evidence type="ECO:0000313" key="8">
    <source>
        <dbReference type="Proteomes" id="UP001211065"/>
    </source>
</evidence>
<sequence>MSERDRLLPTSIVNSNSISHTLNEDTESVHSTSSYGHEHFSSRNPWLRAAVLGANDGLVSTGALLLGVVAASQDNVENSVLLTGISGLVAGSFSMGLGEYLSVSSQRDTELADIEKEILEHAKGPYHRKKELEELTQIYVDRGLSYELAHQVAVEFTKIDPIQAHVREELGIDMNDLTNPLQAAVASVFTFAFGALGPLLMVVIFQDRLARLISVSVMSLVLLTFFGGFGAYLGGASIPKGCFRVGFGGSLALAATFGVGLAFGTTVA</sequence>
<dbReference type="Proteomes" id="UP001211065">
    <property type="component" value="Unassembled WGS sequence"/>
</dbReference>
<feature type="transmembrane region" description="Helical" evidence="6">
    <location>
        <begin position="183"/>
        <end position="205"/>
    </location>
</feature>
<keyword evidence="8" id="KW-1185">Reference proteome</keyword>
<evidence type="ECO:0000256" key="1">
    <source>
        <dbReference type="ARBA" id="ARBA00004127"/>
    </source>
</evidence>
<dbReference type="GO" id="GO:0005384">
    <property type="term" value="F:manganese ion transmembrane transporter activity"/>
    <property type="evidence" value="ECO:0007669"/>
    <property type="project" value="InterPro"/>
</dbReference>
<reference evidence="7" key="1">
    <citation type="submission" date="2020-05" db="EMBL/GenBank/DDBJ databases">
        <title>Phylogenomic resolution of chytrid fungi.</title>
        <authorList>
            <person name="Stajich J.E."/>
            <person name="Amses K."/>
            <person name="Simmons R."/>
            <person name="Seto K."/>
            <person name="Myers J."/>
            <person name="Bonds A."/>
            <person name="Quandt C.A."/>
            <person name="Barry K."/>
            <person name="Liu P."/>
            <person name="Grigoriev I."/>
            <person name="Longcore J.E."/>
            <person name="James T.Y."/>
        </authorList>
    </citation>
    <scope>NUCLEOTIDE SEQUENCE</scope>
    <source>
        <strain evidence="7">JEL0476</strain>
    </source>
</reference>
<dbReference type="GO" id="GO:0012505">
    <property type="term" value="C:endomembrane system"/>
    <property type="evidence" value="ECO:0007669"/>
    <property type="project" value="UniProtKB-SubCell"/>
</dbReference>
<gene>
    <name evidence="7" type="ORF">HK099_008380</name>
</gene>
<comment type="caution">
    <text evidence="7">The sequence shown here is derived from an EMBL/GenBank/DDBJ whole genome shotgun (WGS) entry which is preliminary data.</text>
</comment>
<evidence type="ECO:0000256" key="4">
    <source>
        <dbReference type="ARBA" id="ARBA00022989"/>
    </source>
</evidence>
<dbReference type="Pfam" id="PF01988">
    <property type="entry name" value="VIT1"/>
    <property type="match status" value="1"/>
</dbReference>
<feature type="transmembrane region" description="Helical" evidence="6">
    <location>
        <begin position="212"/>
        <end position="233"/>
    </location>
</feature>
<dbReference type="CDD" id="cd02432">
    <property type="entry name" value="Nodulin-21_like_1"/>
    <property type="match status" value="1"/>
</dbReference>
<keyword evidence="5 6" id="KW-0472">Membrane</keyword>
<dbReference type="GO" id="GO:0030026">
    <property type="term" value="P:intracellular manganese ion homeostasis"/>
    <property type="evidence" value="ECO:0007669"/>
    <property type="project" value="InterPro"/>
</dbReference>
<dbReference type="PANTHER" id="PTHR31851">
    <property type="entry name" value="FE(2+)/MN(2+) TRANSPORTER PCL1"/>
    <property type="match status" value="1"/>
</dbReference>